<evidence type="ECO:0000313" key="8">
    <source>
        <dbReference type="Proteomes" id="UP000886842"/>
    </source>
</evidence>
<dbReference type="SUPFAM" id="SSF74650">
    <property type="entry name" value="Galactose mutarotase-like"/>
    <property type="match status" value="1"/>
</dbReference>
<comment type="similarity">
    <text evidence="2 4">Belongs to the glucose-6-phosphate 1-epimerase family.</text>
</comment>
<dbReference type="Proteomes" id="UP000886842">
    <property type="component" value="Unassembled WGS sequence"/>
</dbReference>
<evidence type="ECO:0000256" key="6">
    <source>
        <dbReference type="PIRSR" id="PIRSR016020-2"/>
    </source>
</evidence>
<name>A0A9D1KLE7_9ACTN</name>
<dbReference type="InterPro" id="IPR025532">
    <property type="entry name" value="G6P_1-epimerase"/>
</dbReference>
<dbReference type="InterPro" id="IPR008183">
    <property type="entry name" value="Aldose_1/G6P_1-epimerase"/>
</dbReference>
<dbReference type="GO" id="GO:0030246">
    <property type="term" value="F:carbohydrate binding"/>
    <property type="evidence" value="ECO:0007669"/>
    <property type="project" value="UniProtKB-UniRule"/>
</dbReference>
<evidence type="ECO:0000256" key="4">
    <source>
        <dbReference type="PIRNR" id="PIRNR016020"/>
    </source>
</evidence>
<feature type="binding site" evidence="6">
    <location>
        <position position="84"/>
    </location>
    <ligand>
        <name>substrate</name>
    </ligand>
</feature>
<organism evidence="7 8">
    <name type="scientific">Candidatus Avipropionibacterium avicola</name>
    <dbReference type="NCBI Taxonomy" id="2840701"/>
    <lineage>
        <taxon>Bacteria</taxon>
        <taxon>Bacillati</taxon>
        <taxon>Actinomycetota</taxon>
        <taxon>Actinomycetes</taxon>
        <taxon>Propionibacteriales</taxon>
        <taxon>Propionibacteriaceae</taxon>
        <taxon>Propionibacteriaceae incertae sedis</taxon>
        <taxon>Candidatus Avipropionibacterium</taxon>
    </lineage>
</organism>
<dbReference type="EMBL" id="DVLP01000190">
    <property type="protein sequence ID" value="HIT75169.1"/>
    <property type="molecule type" value="Genomic_DNA"/>
</dbReference>
<dbReference type="Pfam" id="PF01263">
    <property type="entry name" value="Aldose_epim"/>
    <property type="match status" value="1"/>
</dbReference>
<evidence type="ECO:0000313" key="7">
    <source>
        <dbReference type="EMBL" id="HIT75169.1"/>
    </source>
</evidence>
<feature type="binding site" evidence="6">
    <location>
        <position position="64"/>
    </location>
    <ligand>
        <name>substrate</name>
    </ligand>
</feature>
<dbReference type="Gene3D" id="2.70.98.10">
    <property type="match status" value="1"/>
</dbReference>
<protein>
    <recommendedName>
        <fullName evidence="4">Putative glucose-6-phosphate 1-epimerase</fullName>
        <ecNumber evidence="4">5.1.3.15</ecNumber>
    </recommendedName>
</protein>
<reference evidence="7" key="1">
    <citation type="submission" date="2020-10" db="EMBL/GenBank/DDBJ databases">
        <authorList>
            <person name="Gilroy R."/>
        </authorList>
    </citation>
    <scope>NUCLEOTIDE SEQUENCE</scope>
    <source>
        <strain evidence="7">ChiGjej1B1-24693</strain>
    </source>
</reference>
<dbReference type="PANTHER" id="PTHR11122:SF13">
    <property type="entry name" value="GLUCOSE-6-PHOSPHATE 1-EPIMERASE"/>
    <property type="match status" value="1"/>
</dbReference>
<evidence type="ECO:0000256" key="2">
    <source>
        <dbReference type="ARBA" id="ARBA00005866"/>
    </source>
</evidence>
<evidence type="ECO:0000256" key="1">
    <source>
        <dbReference type="ARBA" id="ARBA00001096"/>
    </source>
</evidence>
<dbReference type="InterPro" id="IPR011013">
    <property type="entry name" value="Gal_mutarotase_sf_dom"/>
</dbReference>
<dbReference type="CDD" id="cd09020">
    <property type="entry name" value="D-hex-6-P-epi_like"/>
    <property type="match status" value="1"/>
</dbReference>
<dbReference type="GO" id="GO:0047938">
    <property type="term" value="F:glucose-6-phosphate 1-epimerase activity"/>
    <property type="evidence" value="ECO:0007669"/>
    <property type="project" value="UniProtKB-UniRule"/>
</dbReference>
<accession>A0A9D1KLE7</accession>
<dbReference type="InterPro" id="IPR014718">
    <property type="entry name" value="GH-type_carb-bd"/>
</dbReference>
<dbReference type="PIRSF" id="PIRSF016020">
    <property type="entry name" value="PHexose_mutarotase"/>
    <property type="match status" value="1"/>
</dbReference>
<gene>
    <name evidence="7" type="ORF">IAA98_06265</name>
</gene>
<dbReference type="PANTHER" id="PTHR11122">
    <property type="entry name" value="APOSPORY-ASSOCIATED PROTEIN C-RELATED"/>
    <property type="match status" value="1"/>
</dbReference>
<keyword evidence="3 4" id="KW-0413">Isomerase</keyword>
<sequence length="310" mass="34199">MITLPHSVRFAHPETGPVVEVDHQVGSARIHLHGAHLTSWRPCGLGEQLWMSSASEFGPGAAIRGGVPICFPWFAMGPGDWEPQHGFARRVRWRLLGARQSRDEVTVVLALDERDLAADTPGRDRWPYRFGLEFEVTLTATDLRMSLLVTNTGDEDLPVSGALHTYLAIGDITATRIEGLDDLTCFDKVSGTALAPTEEPELAITAQTDRVYVHPDGAAHQVTVRGQHSTLRVRNESSHTVLWNPWQDKAEAMGDFPDDGWRDMVCLEAALPMEASGDWPVRLQPGAEHAVVQQLRVGSDDRRARIRPGS</sequence>
<dbReference type="GO" id="GO:0005975">
    <property type="term" value="P:carbohydrate metabolic process"/>
    <property type="evidence" value="ECO:0007669"/>
    <property type="project" value="InterPro"/>
</dbReference>
<feature type="active site" evidence="5">
    <location>
        <position position="268"/>
    </location>
</feature>
<feature type="active site" evidence="5">
    <location>
        <position position="164"/>
    </location>
</feature>
<comment type="caution">
    <text evidence="7">The sequence shown here is derived from an EMBL/GenBank/DDBJ whole genome shotgun (WGS) entry which is preliminary data.</text>
</comment>
<dbReference type="AlphaFoldDB" id="A0A9D1KLE7"/>
<dbReference type="EC" id="5.1.3.15" evidence="4"/>
<evidence type="ECO:0000256" key="5">
    <source>
        <dbReference type="PIRSR" id="PIRSR016020-1"/>
    </source>
</evidence>
<reference evidence="7" key="2">
    <citation type="journal article" date="2021" name="PeerJ">
        <title>Extensive microbial diversity within the chicken gut microbiome revealed by metagenomics and culture.</title>
        <authorList>
            <person name="Gilroy R."/>
            <person name="Ravi A."/>
            <person name="Getino M."/>
            <person name="Pursley I."/>
            <person name="Horton D.L."/>
            <person name="Alikhan N.F."/>
            <person name="Baker D."/>
            <person name="Gharbi K."/>
            <person name="Hall N."/>
            <person name="Watson M."/>
            <person name="Adriaenssens E.M."/>
            <person name="Foster-Nyarko E."/>
            <person name="Jarju S."/>
            <person name="Secka A."/>
            <person name="Antonio M."/>
            <person name="Oren A."/>
            <person name="Chaudhuri R.R."/>
            <person name="La Ragione R."/>
            <person name="Hildebrand F."/>
            <person name="Pallen M.J."/>
        </authorList>
    </citation>
    <scope>NUCLEOTIDE SEQUENCE</scope>
    <source>
        <strain evidence="7">ChiGjej1B1-24693</strain>
    </source>
</reference>
<evidence type="ECO:0000256" key="3">
    <source>
        <dbReference type="ARBA" id="ARBA00023235"/>
    </source>
</evidence>
<proteinExistence type="inferred from homology"/>
<feature type="binding site" evidence="6">
    <location>
        <position position="89"/>
    </location>
    <ligand>
        <name>substrate</name>
    </ligand>
</feature>
<comment type="catalytic activity">
    <reaction evidence="1">
        <text>alpha-D-glucose 6-phosphate = beta-D-glucose 6-phosphate</text>
        <dbReference type="Rhea" id="RHEA:16249"/>
        <dbReference type="ChEBI" id="CHEBI:58225"/>
        <dbReference type="ChEBI" id="CHEBI:58247"/>
        <dbReference type="EC" id="5.1.3.15"/>
    </reaction>
</comment>